<feature type="domain" description="THIF-type NAD/FAD binding fold" evidence="1">
    <location>
        <begin position="203"/>
        <end position="319"/>
    </location>
</feature>
<evidence type="ECO:0000313" key="2">
    <source>
        <dbReference type="EMBL" id="QPJ60712.1"/>
    </source>
</evidence>
<dbReference type="AlphaFoldDB" id="A0A7T0BUJ1"/>
<dbReference type="InterPro" id="IPR000594">
    <property type="entry name" value="ThiF_NAD_FAD-bd"/>
</dbReference>
<evidence type="ECO:0000313" key="3">
    <source>
        <dbReference type="Proteomes" id="UP000594688"/>
    </source>
</evidence>
<gene>
    <name evidence="2" type="ORF">G3M70_01930</name>
</gene>
<organism evidence="2 3">
    <name type="scientific">Candidatus Nitronauta litoralis</name>
    <dbReference type="NCBI Taxonomy" id="2705533"/>
    <lineage>
        <taxon>Bacteria</taxon>
        <taxon>Pseudomonadati</taxon>
        <taxon>Nitrospinota/Tectimicrobiota group</taxon>
        <taxon>Nitrospinota</taxon>
        <taxon>Nitrospinia</taxon>
        <taxon>Nitrospinales</taxon>
        <taxon>Nitrospinaceae</taxon>
        <taxon>Candidatus Nitronauta</taxon>
    </lineage>
</organism>
<accession>A0A7T0BUJ1</accession>
<proteinExistence type="predicted"/>
<protein>
    <recommendedName>
        <fullName evidence="1">THIF-type NAD/FAD binding fold domain-containing protein</fullName>
    </recommendedName>
</protein>
<dbReference type="EMBL" id="CP048685">
    <property type="protein sequence ID" value="QPJ60712.1"/>
    <property type="molecule type" value="Genomic_DNA"/>
</dbReference>
<dbReference type="InterPro" id="IPR035985">
    <property type="entry name" value="Ubiquitin-activating_enz"/>
</dbReference>
<dbReference type="Proteomes" id="UP000594688">
    <property type="component" value="Chromosome"/>
</dbReference>
<dbReference type="KEGG" id="nli:G3M70_01930"/>
<evidence type="ECO:0000259" key="1">
    <source>
        <dbReference type="Pfam" id="PF00899"/>
    </source>
</evidence>
<reference evidence="2 3" key="1">
    <citation type="submission" date="2020-02" db="EMBL/GenBank/DDBJ databases">
        <title>Genomic and physiological characterization of two novel Nitrospinaceae genera.</title>
        <authorList>
            <person name="Mueller A.J."/>
            <person name="Jung M.-Y."/>
            <person name="Strachan C.R."/>
            <person name="Herbold C.W."/>
            <person name="Kirkegaard R.H."/>
            <person name="Daims H."/>
        </authorList>
    </citation>
    <scope>NUCLEOTIDE SEQUENCE [LARGE SCALE GENOMIC DNA]</scope>
    <source>
        <strain evidence="2">EB</strain>
    </source>
</reference>
<dbReference type="Gene3D" id="3.40.50.720">
    <property type="entry name" value="NAD(P)-binding Rossmann-like Domain"/>
    <property type="match status" value="1"/>
</dbReference>
<dbReference type="GO" id="GO:0008641">
    <property type="term" value="F:ubiquitin-like modifier activating enzyme activity"/>
    <property type="evidence" value="ECO:0007669"/>
    <property type="project" value="InterPro"/>
</dbReference>
<dbReference type="SUPFAM" id="SSF69572">
    <property type="entry name" value="Activating enzymes of the ubiquitin-like proteins"/>
    <property type="match status" value="1"/>
</dbReference>
<sequence length="342" mass="38465">MEDTVLNILDNLKVQLPRIPKLAAWASVVDVGDSRLQFRGNDFIFTLENELFFNVFKKIHTQLDGNHSLNDILDSGSDSFRPTTIEFLLKTLYANGLIHENKDPEKTQQENWAPFSSQINFLSRFTSTPLAAFQKIRSAKIVVTAQPQLQKNFNACLTGMGFKEALFFNSFEELKPSSPDFEETNIDLLIPVSEKLDFKLFSDINSFCHAMGIKFCCMAIESDKALLGPMVIPFQSPCIACLKSRYFAHEKALPHLNDIKNSEEREINIGISENIDPFVSVMAGEMVLEITRYLTGIAPPKTIGGVYEYSGLSPIPKRHQIFKVPGCMECSHKTPKTAIWGS</sequence>
<name>A0A7T0BUJ1_9BACT</name>
<dbReference type="Gene3D" id="3.90.930.60">
    <property type="match status" value="1"/>
</dbReference>
<dbReference type="Pfam" id="PF00899">
    <property type="entry name" value="ThiF"/>
    <property type="match status" value="1"/>
</dbReference>